<dbReference type="EMBL" id="FUKR01000070">
    <property type="protein sequence ID" value="SJN40456.1"/>
    <property type="molecule type" value="Genomic_DNA"/>
</dbReference>
<gene>
    <name evidence="3" type="ORF">FM119_11985</name>
</gene>
<proteinExistence type="inferred from homology"/>
<name>A0A1R4K843_9MICO</name>
<dbReference type="PANTHER" id="PTHR13887">
    <property type="entry name" value="GLUTATHIONE S-TRANSFERASE KAPPA"/>
    <property type="match status" value="1"/>
</dbReference>
<dbReference type="Gene3D" id="3.40.30.10">
    <property type="entry name" value="Glutaredoxin"/>
    <property type="match status" value="1"/>
</dbReference>
<sequence>MATGSGPDIPDESDVPMRLRRGLVAAAALVTIAALSGCSPASDSAPSGAATATTGAAVDQTALLGDDPATLSPSLDAPVTLVEFADYQCPPCGMVSGTMTDLAEKYPDELTVVIRNFPLAEIHANATVAAHAAEAARLQGSFPEMYKALFTGQDEWSDLDQAAAEGVFEGYAEDIGLDVDRFNADRAGDEIATLVDADLADGAAVGVAGTPTLFLDGQQLEISSLDELTQAVESRITLD</sequence>
<feature type="domain" description="Thioredoxin" evidence="2">
    <location>
        <begin position="39"/>
        <end position="237"/>
    </location>
</feature>
<comment type="similarity">
    <text evidence="1">Belongs to the thioredoxin family. DsbA subfamily.</text>
</comment>
<protein>
    <submittedName>
        <fullName evidence="3">Na+/H+ antiporter NhaA</fullName>
    </submittedName>
</protein>
<dbReference type="Pfam" id="PF13462">
    <property type="entry name" value="Thioredoxin_4"/>
    <property type="match status" value="1"/>
</dbReference>
<dbReference type="InterPro" id="IPR012336">
    <property type="entry name" value="Thioredoxin-like_fold"/>
</dbReference>
<dbReference type="PROSITE" id="PS51352">
    <property type="entry name" value="THIOREDOXIN_2"/>
    <property type="match status" value="1"/>
</dbReference>
<evidence type="ECO:0000256" key="1">
    <source>
        <dbReference type="ARBA" id="ARBA00005791"/>
    </source>
</evidence>
<accession>A0A1R4K843</accession>
<reference evidence="4" key="1">
    <citation type="submission" date="2017-02" db="EMBL/GenBank/DDBJ databases">
        <authorList>
            <person name="Dridi B."/>
        </authorList>
    </citation>
    <scope>NUCLEOTIDE SEQUENCE [LARGE SCALE GENOMIC DNA]</scope>
    <source>
        <strain evidence="4">EB411</strain>
    </source>
</reference>
<keyword evidence="4" id="KW-1185">Reference proteome</keyword>
<evidence type="ECO:0000259" key="2">
    <source>
        <dbReference type="PROSITE" id="PS51352"/>
    </source>
</evidence>
<dbReference type="PANTHER" id="PTHR13887:SF55">
    <property type="entry name" value="SLR0313 PROTEIN"/>
    <property type="match status" value="1"/>
</dbReference>
<organism evidence="3 4">
    <name type="scientific">Mycetocola reblochoni REB411</name>
    <dbReference type="NCBI Taxonomy" id="1255698"/>
    <lineage>
        <taxon>Bacteria</taxon>
        <taxon>Bacillati</taxon>
        <taxon>Actinomycetota</taxon>
        <taxon>Actinomycetes</taxon>
        <taxon>Micrococcales</taxon>
        <taxon>Microbacteriaceae</taxon>
        <taxon>Mycetocola</taxon>
    </lineage>
</organism>
<dbReference type="Proteomes" id="UP000196778">
    <property type="component" value="Unassembled WGS sequence"/>
</dbReference>
<dbReference type="InterPro" id="IPR013766">
    <property type="entry name" value="Thioredoxin_domain"/>
</dbReference>
<evidence type="ECO:0000313" key="4">
    <source>
        <dbReference type="Proteomes" id="UP000196778"/>
    </source>
</evidence>
<dbReference type="AlphaFoldDB" id="A0A1R4K843"/>
<dbReference type="InterPro" id="IPR036249">
    <property type="entry name" value="Thioredoxin-like_sf"/>
</dbReference>
<evidence type="ECO:0000313" key="3">
    <source>
        <dbReference type="EMBL" id="SJN40456.1"/>
    </source>
</evidence>
<dbReference type="SUPFAM" id="SSF52833">
    <property type="entry name" value="Thioredoxin-like"/>
    <property type="match status" value="1"/>
</dbReference>